<dbReference type="Proteomes" id="UP001325680">
    <property type="component" value="Chromosome"/>
</dbReference>
<dbReference type="Pfam" id="PF17389">
    <property type="entry name" value="Bac_rhamnosid6H"/>
    <property type="match status" value="1"/>
</dbReference>
<dbReference type="PANTHER" id="PTHR33307:SF6">
    <property type="entry name" value="ALPHA-RHAMNOSIDASE (EUROFUNG)-RELATED"/>
    <property type="match status" value="1"/>
</dbReference>
<gene>
    <name evidence="7" type="ORF">U0035_19325</name>
</gene>
<dbReference type="Pfam" id="PF25788">
    <property type="entry name" value="Ig_Rha78A_N"/>
    <property type="match status" value="1"/>
</dbReference>
<protein>
    <recommendedName>
        <fullName evidence="2">alpha-L-rhamnosidase</fullName>
        <ecNumber evidence="2">3.2.1.40</ecNumber>
    </recommendedName>
</protein>
<dbReference type="RefSeq" id="WP_114790584.1">
    <property type="nucleotide sequence ID" value="NZ_CP139960.1"/>
</dbReference>
<dbReference type="SUPFAM" id="SSF48208">
    <property type="entry name" value="Six-hairpin glycosidases"/>
    <property type="match status" value="1"/>
</dbReference>
<dbReference type="EC" id="3.2.1.40" evidence="2"/>
<dbReference type="InterPro" id="IPR013783">
    <property type="entry name" value="Ig-like_fold"/>
</dbReference>
<accession>A0ABZ0W3K8</accession>
<dbReference type="Gene3D" id="1.50.10.10">
    <property type="match status" value="1"/>
</dbReference>
<evidence type="ECO:0000256" key="4">
    <source>
        <dbReference type="SAM" id="SignalP"/>
    </source>
</evidence>
<sequence>MHRIFLLIALILTQSGNAQPPSNLTTDLLEHTDRVFLDGYLTTLSLPETRTAIERYQVPAIRNAKPCLGWVMNNETPNTVQTAYRILMASSWEKLIKDEADVWDSRKTESNNSIAVRYDGRALEPSTVYYWKVKTWDNHGQESVFSPIKSFITASKLDGKTATYPLQITDEYPVQLLQDTKTRTFVDFGRAAFGKLKLTLSSKTGTDTVIVHLGEHSNGSKVDRKPGGTIRYAVYKLPLMAGQHTYTIKFRPDPRNTLPKGNESGVDPVLMPGYIGEVYPFRYCELENYSGKVKDQDVVRQSVHYPFNDNAATFYSSDSVLNKVWELCKYSIKATSFLGVYVDGDRERIPYEADALINQMGHYYTDREFSMARHSNEYLIYNATWPTEWNLQTLIMAWADYMHTGNRQSITKCYDDLRAKTLMALKEENGLISSRTGKLSPEFYKSIHFKGKNFRDIVDWPQTGIVGAEKQEPGESDGYVMTTYNTVVNAYHYEALQLMSRIAGVLGNIADQQLYRAEAEKVKKQFNALLLNVKTGIYKDGIDTEHSSLHANMFPMAFGMVPEKNRQAVSDFIKSRKMACSVYGSHFLLEAIYNANDAAYGLELLASTMERSWYNMIRVGSTVTLEAWDNKYKPNQDWNHAWGAAPAHLIPRRFFGIEPIEPGFSKVRIRPQPAGVKEAAIKVPTIRGDITALFTNQPGESFLLEVNLPANTTGEIWLPLTGKKSKLLLDGKERQFKKHGAFAIINAGSGKHSLIIKNAGR</sequence>
<dbReference type="Pfam" id="PF17390">
    <property type="entry name" value="Bac_rhamnosid_C"/>
    <property type="match status" value="1"/>
</dbReference>
<comment type="catalytic activity">
    <reaction evidence="1">
        <text>Hydrolysis of terminal non-reducing alpha-L-rhamnose residues in alpha-L-rhamnosides.</text>
        <dbReference type="EC" id="3.2.1.40"/>
    </reaction>
</comment>
<keyword evidence="4" id="KW-0732">Signal</keyword>
<feature type="domain" description="Alpha-L-rhamnosidase six-hairpin glycosidase" evidence="5">
    <location>
        <begin position="310"/>
        <end position="652"/>
    </location>
</feature>
<evidence type="ECO:0000313" key="7">
    <source>
        <dbReference type="EMBL" id="WQD37822.1"/>
    </source>
</evidence>
<dbReference type="InterPro" id="IPR012341">
    <property type="entry name" value="6hp_glycosidase-like_sf"/>
</dbReference>
<dbReference type="Gene3D" id="2.60.420.10">
    <property type="entry name" value="Maltose phosphorylase, domain 3"/>
    <property type="match status" value="1"/>
</dbReference>
<dbReference type="InterPro" id="IPR035396">
    <property type="entry name" value="Bac_rhamnosid6H"/>
</dbReference>
<evidence type="ECO:0000313" key="8">
    <source>
        <dbReference type="Proteomes" id="UP001325680"/>
    </source>
</evidence>
<dbReference type="InterPro" id="IPR035398">
    <property type="entry name" value="Bac_rhamnosid_C"/>
</dbReference>
<evidence type="ECO:0000259" key="5">
    <source>
        <dbReference type="Pfam" id="PF17389"/>
    </source>
</evidence>
<reference evidence="7 8" key="1">
    <citation type="submission" date="2023-12" db="EMBL/GenBank/DDBJ databases">
        <title>Genome sequencing and assembly of bacterial species from a model synthetic community.</title>
        <authorList>
            <person name="Hogle S.L."/>
        </authorList>
    </citation>
    <scope>NUCLEOTIDE SEQUENCE [LARGE SCALE GENOMIC DNA]</scope>
    <source>
        <strain evidence="7 8">HAMBI_3031</strain>
    </source>
</reference>
<evidence type="ECO:0000256" key="3">
    <source>
        <dbReference type="ARBA" id="ARBA00022801"/>
    </source>
</evidence>
<keyword evidence="3" id="KW-0378">Hydrolase</keyword>
<dbReference type="PANTHER" id="PTHR33307">
    <property type="entry name" value="ALPHA-RHAMNOSIDASE (EUROFUNG)"/>
    <property type="match status" value="1"/>
</dbReference>
<proteinExistence type="predicted"/>
<feature type="signal peptide" evidence="4">
    <location>
        <begin position="1"/>
        <end position="18"/>
    </location>
</feature>
<name>A0ABZ0W3K8_9BACT</name>
<feature type="domain" description="Alpha-L-rhamnosidase C-terminal" evidence="6">
    <location>
        <begin position="656"/>
        <end position="724"/>
    </location>
</feature>
<keyword evidence="8" id="KW-1185">Reference proteome</keyword>
<dbReference type="InterPro" id="IPR008928">
    <property type="entry name" value="6-hairpin_glycosidase_sf"/>
</dbReference>
<dbReference type="EMBL" id="CP139960">
    <property type="protein sequence ID" value="WQD37822.1"/>
    <property type="molecule type" value="Genomic_DNA"/>
</dbReference>
<evidence type="ECO:0000259" key="6">
    <source>
        <dbReference type="Pfam" id="PF17390"/>
    </source>
</evidence>
<evidence type="ECO:0000256" key="1">
    <source>
        <dbReference type="ARBA" id="ARBA00001445"/>
    </source>
</evidence>
<evidence type="ECO:0000256" key="2">
    <source>
        <dbReference type="ARBA" id="ARBA00012652"/>
    </source>
</evidence>
<organism evidence="7 8">
    <name type="scientific">Niabella yanshanensis</name>
    <dbReference type="NCBI Taxonomy" id="577386"/>
    <lineage>
        <taxon>Bacteria</taxon>
        <taxon>Pseudomonadati</taxon>
        <taxon>Bacteroidota</taxon>
        <taxon>Chitinophagia</taxon>
        <taxon>Chitinophagales</taxon>
        <taxon>Chitinophagaceae</taxon>
        <taxon>Niabella</taxon>
    </lineage>
</organism>
<feature type="chain" id="PRO_5047353001" description="alpha-L-rhamnosidase" evidence="4">
    <location>
        <begin position="19"/>
        <end position="761"/>
    </location>
</feature>
<dbReference type="Gene3D" id="2.60.40.10">
    <property type="entry name" value="Immunoglobulins"/>
    <property type="match status" value="1"/>
</dbReference>
<dbReference type="InterPro" id="IPR016007">
    <property type="entry name" value="Alpha_rhamnosid"/>
</dbReference>